<protein>
    <submittedName>
        <fullName evidence="3">Uncharacterized protein</fullName>
    </submittedName>
</protein>
<dbReference type="Proteomes" id="UP000235371">
    <property type="component" value="Unassembled WGS sequence"/>
</dbReference>
<evidence type="ECO:0000313" key="4">
    <source>
        <dbReference type="Proteomes" id="UP000235371"/>
    </source>
</evidence>
<feature type="transmembrane region" description="Helical" evidence="2">
    <location>
        <begin position="79"/>
        <end position="97"/>
    </location>
</feature>
<keyword evidence="2" id="KW-0812">Transmembrane</keyword>
<feature type="transmembrane region" description="Helical" evidence="2">
    <location>
        <begin position="188"/>
        <end position="213"/>
    </location>
</feature>
<gene>
    <name evidence="3" type="ORF">K444DRAFT_620769</name>
</gene>
<evidence type="ECO:0000256" key="2">
    <source>
        <dbReference type="SAM" id="Phobius"/>
    </source>
</evidence>
<dbReference type="AlphaFoldDB" id="A0A2J6SLN3"/>
<keyword evidence="4" id="KW-1185">Reference proteome</keyword>
<reference evidence="3 4" key="1">
    <citation type="submission" date="2016-04" db="EMBL/GenBank/DDBJ databases">
        <title>A degradative enzymes factory behind the ericoid mycorrhizal symbiosis.</title>
        <authorList>
            <consortium name="DOE Joint Genome Institute"/>
            <person name="Martino E."/>
            <person name="Morin E."/>
            <person name="Grelet G."/>
            <person name="Kuo A."/>
            <person name="Kohler A."/>
            <person name="Daghino S."/>
            <person name="Barry K."/>
            <person name="Choi C."/>
            <person name="Cichocki N."/>
            <person name="Clum A."/>
            <person name="Copeland A."/>
            <person name="Hainaut M."/>
            <person name="Haridas S."/>
            <person name="Labutti K."/>
            <person name="Lindquist E."/>
            <person name="Lipzen A."/>
            <person name="Khouja H.-R."/>
            <person name="Murat C."/>
            <person name="Ohm R."/>
            <person name="Olson A."/>
            <person name="Spatafora J."/>
            <person name="Veneault-Fourrey C."/>
            <person name="Henrissat B."/>
            <person name="Grigoriev I."/>
            <person name="Martin F."/>
            <person name="Perotto S."/>
        </authorList>
    </citation>
    <scope>NUCLEOTIDE SEQUENCE [LARGE SCALE GENOMIC DNA]</scope>
    <source>
        <strain evidence="3 4">E</strain>
    </source>
</reference>
<dbReference type="RefSeq" id="XP_024728587.1">
    <property type="nucleotide sequence ID" value="XM_024881776.1"/>
</dbReference>
<proteinExistence type="predicted"/>
<feature type="transmembrane region" description="Helical" evidence="2">
    <location>
        <begin position="252"/>
        <end position="271"/>
    </location>
</feature>
<organism evidence="3 4">
    <name type="scientific">Hyaloscypha bicolor E</name>
    <dbReference type="NCBI Taxonomy" id="1095630"/>
    <lineage>
        <taxon>Eukaryota</taxon>
        <taxon>Fungi</taxon>
        <taxon>Dikarya</taxon>
        <taxon>Ascomycota</taxon>
        <taxon>Pezizomycotina</taxon>
        <taxon>Leotiomycetes</taxon>
        <taxon>Helotiales</taxon>
        <taxon>Hyaloscyphaceae</taxon>
        <taxon>Hyaloscypha</taxon>
        <taxon>Hyaloscypha bicolor</taxon>
    </lineage>
</organism>
<dbReference type="GeneID" id="36589853"/>
<keyword evidence="2" id="KW-0472">Membrane</keyword>
<dbReference type="InParanoid" id="A0A2J6SLN3"/>
<evidence type="ECO:0000313" key="3">
    <source>
        <dbReference type="EMBL" id="PMD51683.1"/>
    </source>
</evidence>
<sequence length="273" mass="30167">MSATRAIPLDSIPSRVNSPRRLPDTSSSATSGSAVTSPQSPNGSQAVRQVKQVSLTDSKGKTLCTQLHVCASWIRSHPLLSIGGLIIALVTLFLGYYQARAANILTSEGNRLAGTALDYTRYQTWCQNLDKVSNYTWCQQHQTPDTFDSAFKANQRRNLHQPLPLVKRNDQALMDCSNYGFGKAWVKLMAMSLATVFVTYSSVGSCIFLVIIFTHFKRTFSPRWHQHSATALNLLMKLELGIDIEPNSRSPLFKALSLTIPGVAILLYITMNA</sequence>
<dbReference type="OrthoDB" id="10345648at2759"/>
<name>A0A2J6SLN3_9HELO</name>
<dbReference type="EMBL" id="KZ613912">
    <property type="protein sequence ID" value="PMD51683.1"/>
    <property type="molecule type" value="Genomic_DNA"/>
</dbReference>
<evidence type="ECO:0000256" key="1">
    <source>
        <dbReference type="SAM" id="MobiDB-lite"/>
    </source>
</evidence>
<accession>A0A2J6SLN3</accession>
<keyword evidence="2" id="KW-1133">Transmembrane helix</keyword>
<feature type="region of interest" description="Disordered" evidence="1">
    <location>
        <begin position="1"/>
        <end position="46"/>
    </location>
</feature>
<feature type="compositionally biased region" description="Low complexity" evidence="1">
    <location>
        <begin position="25"/>
        <end position="37"/>
    </location>
</feature>